<evidence type="ECO:0000259" key="4">
    <source>
        <dbReference type="Pfam" id="PF01555"/>
    </source>
</evidence>
<dbReference type="GO" id="GO:0003677">
    <property type="term" value="F:DNA binding"/>
    <property type="evidence" value="ECO:0007669"/>
    <property type="project" value="InterPro"/>
</dbReference>
<dbReference type="SUPFAM" id="SSF53335">
    <property type="entry name" value="S-adenosyl-L-methionine-dependent methyltransferases"/>
    <property type="match status" value="2"/>
</dbReference>
<dbReference type="EMBL" id="CP073708">
    <property type="protein sequence ID" value="QUO40291.1"/>
    <property type="molecule type" value="Genomic_DNA"/>
</dbReference>
<keyword evidence="3" id="KW-0680">Restriction system</keyword>
<dbReference type="AlphaFoldDB" id="A0A7T5EIH2"/>
<dbReference type="Proteomes" id="UP000677234">
    <property type="component" value="Chromosome"/>
</dbReference>
<evidence type="ECO:0000256" key="2">
    <source>
        <dbReference type="ARBA" id="ARBA00022679"/>
    </source>
</evidence>
<feature type="domain" description="DNA methylase N-4/N-6" evidence="4">
    <location>
        <begin position="525"/>
        <end position="671"/>
    </location>
</feature>
<dbReference type="Pfam" id="PF01555">
    <property type="entry name" value="N6_N4_Mtase"/>
    <property type="match status" value="2"/>
</dbReference>
<keyword evidence="8" id="KW-1185">Reference proteome</keyword>
<dbReference type="InterPro" id="IPR002941">
    <property type="entry name" value="DNA_methylase_N4/N6"/>
</dbReference>
<evidence type="ECO:0000313" key="8">
    <source>
        <dbReference type="Proteomes" id="UP000677234"/>
    </source>
</evidence>
<sequence length="953" mass="110246">MADKVEQLEFPDENQTAQTGPVTCLGMTFENDEARRAYFIEELRKKLPELRKIEGFPIGEDEDILALSDPPYYTACPNPWINEFVKYWSNGSNNYRLYKPYAADVTEGKNDPIYNAHSYHTKVPHKAIMRYILNFTAPGDIVFDGFCGSGMTGVAAQQCGDLNAIKELGYKTDDLNNVYSYNESVNEWELFSKVGRRHAVLMDLSPAATFIAYNYTKPYNVSNIESQFNRELLKLDNNYSWMYLTLHQINDENIIDGICSKVASAQVKDIPDILNSNKYTFGKINYVVWSDVYYCPNCGAELDYYSLTWNYEEKKSKTKIVCDSCAATFRNHNDLERVWNTYYDHAINEIVTQIKQVPVLINYSVGKKRFEKKPDSLDIILYNKAGQLLRDLEFPTDPLTDGGEISRPKKLGFTHVHHFYNNRSLAMLSLSMKDLQVNQSAKFFLHGSILPKINKMNRYMPQHGSRALVGPMANALYFPPMHVENNVLDQLHFQAKKIIKALNEMSGSIISTQSSTSIPLEDSTIDYIFVDPPFGANIMYSELSFVRECWLKVITNNSKEAIENKHQNKDINLYRKLMTEFFKEAYRILKPGKWITIEFSNTQAKVWNAIQQALQDSGFIIASVDVLDKKRGGFHAMITTTAVNQDLVISAYKPTAHYESKIINGRQDEQSIWAFIEQHLAMLPIYNGSKGNAEQIIERTPRVLFDRMIAHLIRHGINVNYSSTEFQTILQQRYPVRDGMVFLDSQVAEYDKKRIQAKEFVQLSLFVSDENSAIEWLRQQLLKKPQTRQDLHPNFMKEIQHIAKHELLPELDVLLEQNFLKYDGEGEVPSQIHAYLSSDYKDLRCLDKNDPKLKEKAKNRWYVPDPNKQADLEKLREKSLLREFNQYVEELSNSKKKLKQFRTEAIRVGFHKAWTEKDYKTIVDIGNRLPESILQEDEKLLRYYDNAQTKLGL</sequence>
<dbReference type="GO" id="GO:0032259">
    <property type="term" value="P:methylation"/>
    <property type="evidence" value="ECO:0007669"/>
    <property type="project" value="UniProtKB-KW"/>
</dbReference>
<dbReference type="GO" id="GO:0008170">
    <property type="term" value="F:N-methyltransferase activity"/>
    <property type="evidence" value="ECO:0007669"/>
    <property type="project" value="InterPro"/>
</dbReference>
<reference evidence="6" key="2">
    <citation type="submission" date="2021-04" db="EMBL/GenBank/DDBJ databases">
        <title>Brevibacillus composti FJAT-54423, complete genome.</title>
        <authorList>
            <person name="Tang R."/>
        </authorList>
    </citation>
    <scope>NUCLEOTIDE SEQUENCE</scope>
    <source>
        <strain evidence="6">FJAT-54424</strain>
    </source>
</reference>
<dbReference type="REBASE" id="458767">
    <property type="entry name" value="M.Bsp54423ORF15010P"/>
</dbReference>
<name>A0A7T5EIH2_9BACL</name>
<protein>
    <submittedName>
        <fullName evidence="5">DNA methylase</fullName>
    </submittedName>
</protein>
<dbReference type="EMBL" id="CP066308">
    <property type="protein sequence ID" value="QQE73210.1"/>
    <property type="molecule type" value="Genomic_DNA"/>
</dbReference>
<dbReference type="InterPro" id="IPR029063">
    <property type="entry name" value="SAM-dependent_MTases_sf"/>
</dbReference>
<evidence type="ECO:0000313" key="6">
    <source>
        <dbReference type="EMBL" id="QUO40291.1"/>
    </source>
</evidence>
<dbReference type="Proteomes" id="UP000595847">
    <property type="component" value="Chromosome"/>
</dbReference>
<accession>A0A7T5EIH2</accession>
<proteinExistence type="predicted"/>
<evidence type="ECO:0000256" key="1">
    <source>
        <dbReference type="ARBA" id="ARBA00022603"/>
    </source>
</evidence>
<keyword evidence="1 5" id="KW-0489">Methyltransferase</keyword>
<dbReference type="KEGG" id="bcop:JD108_15010"/>
<gene>
    <name evidence="5" type="ORF">JD108_15010</name>
    <name evidence="6" type="ORF">KDJ56_14955</name>
</gene>
<reference evidence="5 7" key="1">
    <citation type="submission" date="2020-12" db="EMBL/GenBank/DDBJ databases">
        <title>strain FJAT-54423T represents a novel species of the genus Brevibacillus.</title>
        <authorList>
            <person name="Tang R."/>
        </authorList>
    </citation>
    <scope>NUCLEOTIDE SEQUENCE [LARGE SCALE GENOMIC DNA]</scope>
    <source>
        <strain evidence="5 7">FJAT-54423</strain>
    </source>
</reference>
<evidence type="ECO:0000256" key="3">
    <source>
        <dbReference type="ARBA" id="ARBA00022747"/>
    </source>
</evidence>
<feature type="domain" description="DNA methylase N-4/N-6" evidence="4">
    <location>
        <begin position="103"/>
        <end position="160"/>
    </location>
</feature>
<evidence type="ECO:0000313" key="7">
    <source>
        <dbReference type="Proteomes" id="UP000595847"/>
    </source>
</evidence>
<keyword evidence="2" id="KW-0808">Transferase</keyword>
<dbReference type="GO" id="GO:0009307">
    <property type="term" value="P:DNA restriction-modification system"/>
    <property type="evidence" value="ECO:0007669"/>
    <property type="project" value="UniProtKB-KW"/>
</dbReference>
<organism evidence="5 7">
    <name type="scientific">Brevibacillus composti</name>
    <dbReference type="NCBI Taxonomy" id="2796470"/>
    <lineage>
        <taxon>Bacteria</taxon>
        <taxon>Bacillati</taxon>
        <taxon>Bacillota</taxon>
        <taxon>Bacilli</taxon>
        <taxon>Bacillales</taxon>
        <taxon>Paenibacillaceae</taxon>
        <taxon>Brevibacillus</taxon>
    </lineage>
</organism>
<evidence type="ECO:0000313" key="5">
    <source>
        <dbReference type="EMBL" id="QQE73210.1"/>
    </source>
</evidence>
<dbReference type="Gene3D" id="3.40.50.150">
    <property type="entry name" value="Vaccinia Virus protein VP39"/>
    <property type="match status" value="2"/>
</dbReference>
<dbReference type="RefSeq" id="WP_198826836.1">
    <property type="nucleotide sequence ID" value="NZ_CP066308.1"/>
</dbReference>